<accession>A0A6B9FX62</accession>
<evidence type="ECO:0000259" key="1">
    <source>
        <dbReference type="Pfam" id="PF01695"/>
    </source>
</evidence>
<protein>
    <submittedName>
        <fullName evidence="2">AAA family ATPase</fullName>
    </submittedName>
</protein>
<dbReference type="PANTHER" id="PTHR30050:SF4">
    <property type="entry name" value="ATP-BINDING PROTEIN RV3427C IN INSERTION SEQUENCE-RELATED"/>
    <property type="match status" value="1"/>
</dbReference>
<dbReference type="SUPFAM" id="SSF52540">
    <property type="entry name" value="P-loop containing nucleoside triphosphate hydrolases"/>
    <property type="match status" value="1"/>
</dbReference>
<organism evidence="2 3">
    <name type="scientific">Pantoea cypripedii</name>
    <name type="common">Pectobacterium cypripedii</name>
    <name type="synonym">Erwinia cypripedii</name>
    <dbReference type="NCBI Taxonomy" id="55209"/>
    <lineage>
        <taxon>Bacteria</taxon>
        <taxon>Pseudomonadati</taxon>
        <taxon>Pseudomonadota</taxon>
        <taxon>Gammaproteobacteria</taxon>
        <taxon>Enterobacterales</taxon>
        <taxon>Erwiniaceae</taxon>
        <taxon>Pantoea</taxon>
    </lineage>
</organism>
<reference evidence="2 3" key="1">
    <citation type="submission" date="2017-11" db="EMBL/GenBank/DDBJ databases">
        <title>Genome sequence of Pantoea cypripedii NE1.</title>
        <authorList>
            <person name="Nascimento F.X."/>
        </authorList>
    </citation>
    <scope>NUCLEOTIDE SEQUENCE [LARGE SCALE GENOMIC DNA]</scope>
    <source>
        <strain evidence="2 3">NE1</strain>
    </source>
</reference>
<dbReference type="AlphaFoldDB" id="A0A6B9FX62"/>
<dbReference type="InterPro" id="IPR027417">
    <property type="entry name" value="P-loop_NTPase"/>
</dbReference>
<dbReference type="GO" id="GO:0005524">
    <property type="term" value="F:ATP binding"/>
    <property type="evidence" value="ECO:0007669"/>
    <property type="project" value="InterPro"/>
</dbReference>
<dbReference type="RefSeq" id="WP_208714925.1">
    <property type="nucleotide sequence ID" value="NZ_CP024768.1"/>
</dbReference>
<name>A0A6B9FX62_PANCY</name>
<sequence>MSHITNGRSSQILALRTDINTLQDELGFAKGTVPAMDRCFDKRESLTGTCQKHGEFEQLRIWTEYGGRVAEKFSRCPHCIAAELDAAKTSLRELQVNGLMEKANIPDRFAGCSFDNYEAVNKSACHNLGILRDYADAWQQMFKAGTSLILSGKPGTGKNHLAVALAKSVIEQHQASVLLTSVMRIIRAVRRTWEKGSEYSEEDVIELYTGMDLLIIDEVGIQYGSESEMIILFDIMNTRYERMLPTVLISNLAPGEISQVIGDRLTDRMVEGGGATLVFDWNSYRSTKGAQAV</sequence>
<dbReference type="InterPro" id="IPR002611">
    <property type="entry name" value="IstB_ATP-bd"/>
</dbReference>
<dbReference type="Proteomes" id="UP000502005">
    <property type="component" value="Chromosome"/>
</dbReference>
<dbReference type="PANTHER" id="PTHR30050">
    <property type="entry name" value="CHROMOSOMAL REPLICATION INITIATOR PROTEIN DNAA"/>
    <property type="match status" value="1"/>
</dbReference>
<dbReference type="GO" id="GO:0006260">
    <property type="term" value="P:DNA replication"/>
    <property type="evidence" value="ECO:0007669"/>
    <property type="project" value="TreeGrafter"/>
</dbReference>
<evidence type="ECO:0000313" key="3">
    <source>
        <dbReference type="Proteomes" id="UP000502005"/>
    </source>
</evidence>
<dbReference type="Gene3D" id="3.40.50.300">
    <property type="entry name" value="P-loop containing nucleotide triphosphate hydrolases"/>
    <property type="match status" value="1"/>
</dbReference>
<feature type="domain" description="IstB-like ATP-binding" evidence="1">
    <location>
        <begin position="146"/>
        <end position="267"/>
    </location>
</feature>
<dbReference type="Pfam" id="PF01695">
    <property type="entry name" value="IstB_IS21"/>
    <property type="match status" value="1"/>
</dbReference>
<dbReference type="EMBL" id="CP024768">
    <property type="protein sequence ID" value="QGY29054.1"/>
    <property type="molecule type" value="Genomic_DNA"/>
</dbReference>
<proteinExistence type="predicted"/>
<evidence type="ECO:0000313" key="2">
    <source>
        <dbReference type="EMBL" id="QGY29054.1"/>
    </source>
</evidence>
<gene>
    <name evidence="2" type="ORF">CUN67_08975</name>
</gene>